<dbReference type="Gene3D" id="1.10.357.10">
    <property type="entry name" value="Tetracycline Repressor, domain 2"/>
    <property type="match status" value="1"/>
</dbReference>
<evidence type="ECO:0000256" key="2">
    <source>
        <dbReference type="PROSITE-ProRule" id="PRU00335"/>
    </source>
</evidence>
<dbReference type="KEGG" id="sapp:SAC06_08535"/>
<reference evidence="4" key="1">
    <citation type="submission" date="2023-11" db="EMBL/GenBank/DDBJ databases">
        <title>Scrofimicrobium hongkongense sp. nov., isolated from a patient with peritonitis.</title>
        <authorList>
            <person name="Lao H.Y."/>
            <person name="Wong A.Y.P."/>
            <person name="Ng T.L."/>
            <person name="Wong R.Y.L."/>
            <person name="Yau M.C.Y."/>
            <person name="Lam J.Y.W."/>
            <person name="Siu G.K.H."/>
        </authorList>
    </citation>
    <scope>NUCLEOTIDE SEQUENCE</scope>
    <source>
        <strain evidence="4">R131</strain>
    </source>
</reference>
<feature type="domain" description="HTH tetR-type" evidence="3">
    <location>
        <begin position="6"/>
        <end position="66"/>
    </location>
</feature>
<sequence>MEKPRNKVSYALSEAAYQLMRERGIDGFTVEEVAERAGESTLAFGDYFSDLEEAAASFPLEKLAQVYTEAEPARPGEPVLDLVYRLTQAQFAAGLPEVLAELRDLVVVNPSILPRLAINHAMLLRIGQDETFRLAGPNADRLKVNTVVGAFFGAFVATLSGDLGAVDVDPDEFVTQVYQMIKGHLR</sequence>
<dbReference type="Pfam" id="PF00440">
    <property type="entry name" value="TetR_N"/>
    <property type="match status" value="1"/>
</dbReference>
<dbReference type="GO" id="GO:0003677">
    <property type="term" value="F:DNA binding"/>
    <property type="evidence" value="ECO:0007669"/>
    <property type="project" value="UniProtKB-UniRule"/>
</dbReference>
<proteinExistence type="predicted"/>
<dbReference type="PROSITE" id="PS50977">
    <property type="entry name" value="HTH_TETR_2"/>
    <property type="match status" value="1"/>
</dbReference>
<name>A0AAU7V7R3_9ACTO</name>
<dbReference type="AlphaFoldDB" id="A0AAU7V7R3"/>
<protein>
    <submittedName>
        <fullName evidence="4">Helix-turn-helix domain-containing protein</fullName>
    </submittedName>
</protein>
<accession>A0AAU7V7R3</accession>
<dbReference type="EMBL" id="CP138335">
    <property type="protein sequence ID" value="XBW07681.1"/>
    <property type="molecule type" value="Genomic_DNA"/>
</dbReference>
<dbReference type="InterPro" id="IPR009057">
    <property type="entry name" value="Homeodomain-like_sf"/>
</dbReference>
<evidence type="ECO:0000259" key="3">
    <source>
        <dbReference type="PROSITE" id="PS50977"/>
    </source>
</evidence>
<gene>
    <name evidence="4" type="ORF">SAC06_08535</name>
</gene>
<feature type="DNA-binding region" description="H-T-H motif" evidence="2">
    <location>
        <begin position="29"/>
        <end position="48"/>
    </location>
</feature>
<evidence type="ECO:0000256" key="1">
    <source>
        <dbReference type="ARBA" id="ARBA00023125"/>
    </source>
</evidence>
<dbReference type="SUPFAM" id="SSF46689">
    <property type="entry name" value="Homeodomain-like"/>
    <property type="match status" value="1"/>
</dbReference>
<evidence type="ECO:0000313" key="4">
    <source>
        <dbReference type="EMBL" id="XBW07681.1"/>
    </source>
</evidence>
<dbReference type="InterPro" id="IPR001647">
    <property type="entry name" value="HTH_TetR"/>
</dbReference>
<keyword evidence="1 2" id="KW-0238">DNA-binding</keyword>
<dbReference type="RefSeq" id="WP_350257884.1">
    <property type="nucleotide sequence ID" value="NZ_CP138335.1"/>
</dbReference>
<organism evidence="4">
    <name type="scientific">Scrofimicrobium appendicitidis</name>
    <dbReference type="NCBI Taxonomy" id="3079930"/>
    <lineage>
        <taxon>Bacteria</taxon>
        <taxon>Bacillati</taxon>
        <taxon>Actinomycetota</taxon>
        <taxon>Actinomycetes</taxon>
        <taxon>Actinomycetales</taxon>
        <taxon>Actinomycetaceae</taxon>
        <taxon>Scrofimicrobium</taxon>
    </lineage>
</organism>